<dbReference type="Pfam" id="PF00550">
    <property type="entry name" value="PP-binding"/>
    <property type="match status" value="1"/>
</dbReference>
<dbReference type="EMBL" id="VKLS01000001">
    <property type="protein sequence ID" value="TSB44188.1"/>
    <property type="molecule type" value="Genomic_DNA"/>
</dbReference>
<evidence type="ECO:0000313" key="3">
    <source>
        <dbReference type="Proteomes" id="UP000320888"/>
    </source>
</evidence>
<reference evidence="2 3" key="1">
    <citation type="submission" date="2019-07" db="EMBL/GenBank/DDBJ databases">
        <title>Draft genome for Streptomyces benahoarensis MZ03-48.</title>
        <authorList>
            <person name="Gonzalez-Pimentel J.L."/>
        </authorList>
    </citation>
    <scope>NUCLEOTIDE SEQUENCE [LARGE SCALE GENOMIC DNA]</scope>
    <source>
        <strain evidence="2 3">MZ03-48</strain>
    </source>
</reference>
<comment type="caution">
    <text evidence="2">The sequence shown here is derived from an EMBL/GenBank/DDBJ whole genome shotgun (WGS) entry which is preliminary data.</text>
</comment>
<evidence type="ECO:0000259" key="1">
    <source>
        <dbReference type="PROSITE" id="PS50075"/>
    </source>
</evidence>
<dbReference type="InterPro" id="IPR036736">
    <property type="entry name" value="ACP-like_sf"/>
</dbReference>
<sequence>MALTLDLIHADVADALGEDPADIPVDENLLDYGLDSVRIMALLERWRRDHGVDAGFADLAEAPAIEAWAPLLGVG</sequence>
<keyword evidence="3" id="KW-1185">Reference proteome</keyword>
<dbReference type="Gene3D" id="1.10.1200.10">
    <property type="entry name" value="ACP-like"/>
    <property type="match status" value="1"/>
</dbReference>
<dbReference type="Proteomes" id="UP000320888">
    <property type="component" value="Unassembled WGS sequence"/>
</dbReference>
<dbReference type="InterPro" id="IPR009081">
    <property type="entry name" value="PP-bd_ACP"/>
</dbReference>
<proteinExistence type="predicted"/>
<feature type="domain" description="Carrier" evidence="1">
    <location>
        <begin position="1"/>
        <end position="75"/>
    </location>
</feature>
<name>A0A553ZRT6_9ACTN</name>
<dbReference type="RefSeq" id="WP_143939635.1">
    <property type="nucleotide sequence ID" value="NZ_VKLS01000001.1"/>
</dbReference>
<organism evidence="2 3">
    <name type="scientific">Streptomyces benahoarensis</name>
    <dbReference type="NCBI Taxonomy" id="2595054"/>
    <lineage>
        <taxon>Bacteria</taxon>
        <taxon>Bacillati</taxon>
        <taxon>Actinomycetota</taxon>
        <taxon>Actinomycetes</taxon>
        <taxon>Kitasatosporales</taxon>
        <taxon>Streptomycetaceae</taxon>
        <taxon>Streptomyces</taxon>
    </lineage>
</organism>
<accession>A0A553ZRT6</accession>
<dbReference type="SUPFAM" id="SSF47336">
    <property type="entry name" value="ACP-like"/>
    <property type="match status" value="1"/>
</dbReference>
<evidence type="ECO:0000313" key="2">
    <source>
        <dbReference type="EMBL" id="TSB44188.1"/>
    </source>
</evidence>
<dbReference type="AlphaFoldDB" id="A0A553ZRT6"/>
<protein>
    <submittedName>
        <fullName evidence="2">Isochorismatase</fullName>
    </submittedName>
</protein>
<gene>
    <name evidence="2" type="ORF">FNZ23_00030</name>
</gene>
<dbReference type="OrthoDB" id="2455700at2"/>
<dbReference type="PROSITE" id="PS50075">
    <property type="entry name" value="CARRIER"/>
    <property type="match status" value="1"/>
</dbReference>